<comment type="caution">
    <text evidence="3">The sequence shown here is derived from an EMBL/GenBank/DDBJ whole genome shotgun (WGS) entry which is preliminary data.</text>
</comment>
<feature type="non-terminal residue" evidence="3">
    <location>
        <position position="1"/>
    </location>
</feature>
<evidence type="ECO:0000259" key="2">
    <source>
        <dbReference type="Pfam" id="PF06458"/>
    </source>
</evidence>
<evidence type="ECO:0000313" key="4">
    <source>
        <dbReference type="Proteomes" id="UP000070394"/>
    </source>
</evidence>
<feature type="non-terminal residue" evidence="3">
    <location>
        <position position="126"/>
    </location>
</feature>
<keyword evidence="1" id="KW-0677">Repeat</keyword>
<organism evidence="3 4">
    <name type="scientific">Lachnoanaerobaculum saburreum</name>
    <dbReference type="NCBI Taxonomy" id="467210"/>
    <lineage>
        <taxon>Bacteria</taxon>
        <taxon>Bacillati</taxon>
        <taxon>Bacillota</taxon>
        <taxon>Clostridia</taxon>
        <taxon>Lachnospirales</taxon>
        <taxon>Lachnospiraceae</taxon>
        <taxon>Lachnoanaerobaculum</taxon>
    </lineage>
</organism>
<accession>A0A133ZTJ3</accession>
<proteinExistence type="predicted"/>
<feature type="domain" description="MucBP" evidence="2">
    <location>
        <begin position="1"/>
        <end position="35"/>
    </location>
</feature>
<gene>
    <name evidence="3" type="ORF">HMPREF1866_01089</name>
</gene>
<feature type="domain" description="MucBP" evidence="2">
    <location>
        <begin position="41"/>
        <end position="107"/>
    </location>
</feature>
<dbReference type="InterPro" id="IPR009459">
    <property type="entry name" value="MucBP_dom"/>
</dbReference>
<dbReference type="Pfam" id="PF06458">
    <property type="entry name" value="MucBP"/>
    <property type="match status" value="2"/>
</dbReference>
<sequence>TTVQKNINDYDFVSVSPAANGTFTSGTQTVNYYYKRKDVGDVVVKYVEQGSNTPLDTPTTMSGAGKSGLTYTTTPKTITDYELVVTPANHTGTYPATGTTTVVYEYRRKNAGNITVNHYEVGGSTQ</sequence>
<dbReference type="AlphaFoldDB" id="A0A133ZTJ3"/>
<reference evidence="4" key="1">
    <citation type="submission" date="2016-01" db="EMBL/GenBank/DDBJ databases">
        <authorList>
            <person name="Mitreva M."/>
            <person name="Pepin K.H."/>
            <person name="Mihindukulasuriya K.A."/>
            <person name="Fulton R."/>
            <person name="Fronick C."/>
            <person name="O'Laughlin M."/>
            <person name="Miner T."/>
            <person name="Herter B."/>
            <person name="Rosa B.A."/>
            <person name="Cordes M."/>
            <person name="Tomlinson C."/>
            <person name="Wollam A."/>
            <person name="Palsikar V.B."/>
            <person name="Mardis E.R."/>
            <person name="Wilson R.K."/>
        </authorList>
    </citation>
    <scope>NUCLEOTIDE SEQUENCE [LARGE SCALE GENOMIC DNA]</scope>
    <source>
        <strain evidence="4">DNF00896</strain>
    </source>
</reference>
<dbReference type="EMBL" id="LSDA01000048">
    <property type="protein sequence ID" value="KXB58736.1"/>
    <property type="molecule type" value="Genomic_DNA"/>
</dbReference>
<dbReference type="Proteomes" id="UP000070394">
    <property type="component" value="Unassembled WGS sequence"/>
</dbReference>
<evidence type="ECO:0000313" key="3">
    <source>
        <dbReference type="EMBL" id="KXB58736.1"/>
    </source>
</evidence>
<protein>
    <recommendedName>
        <fullName evidence="2">MucBP domain-containing protein</fullName>
    </recommendedName>
</protein>
<evidence type="ECO:0000256" key="1">
    <source>
        <dbReference type="ARBA" id="ARBA00022737"/>
    </source>
</evidence>
<dbReference type="Gene3D" id="3.10.20.320">
    <property type="entry name" value="Putative peptidoglycan bound protein (lpxtg motif)"/>
    <property type="match status" value="2"/>
</dbReference>
<dbReference type="PATRIC" id="fig|467210.3.peg.1079"/>
<keyword evidence="4" id="KW-1185">Reference proteome</keyword>
<name>A0A133ZTJ3_9FIRM</name>
<dbReference type="RefSeq" id="WP_167345170.1">
    <property type="nucleotide sequence ID" value="NZ_KQ959804.1"/>
</dbReference>